<name>A0A316E6S7_9FLAO</name>
<evidence type="ECO:0000313" key="4">
    <source>
        <dbReference type="Proteomes" id="UP000245667"/>
    </source>
</evidence>
<keyword evidence="1" id="KW-1133">Transmembrane helix</keyword>
<dbReference type="GO" id="GO:0016810">
    <property type="term" value="F:hydrolase activity, acting on carbon-nitrogen (but not peptide) bonds"/>
    <property type="evidence" value="ECO:0007669"/>
    <property type="project" value="InterPro"/>
</dbReference>
<accession>A0A316E6S7</accession>
<dbReference type="SUPFAM" id="SSF51556">
    <property type="entry name" value="Metallo-dependent hydrolases"/>
    <property type="match status" value="1"/>
</dbReference>
<dbReference type="AlphaFoldDB" id="A0A316E6S7"/>
<feature type="transmembrane region" description="Helical" evidence="1">
    <location>
        <begin position="19"/>
        <end position="40"/>
    </location>
</feature>
<keyword evidence="1" id="KW-0472">Membrane</keyword>
<sequence length="489" mass="55381">MICIQLLAITKNMKILKRLLKIVFALIGVLVITGIITLWVDSKRTNYLKVNKNDPTSNNSYLITNVNIIPMNQDTVLVNKMVYIKEGIIEKIADNIEVSEIQIIDAKNKYLTPGLIDMHVHVWDKYELGLYLSNGVTAVRNLWGMPMHLRIKEDVIKGGIISPTFFTTGPKLTGREFIGDDNLNLTNPGEAKEKVIAYKNRGYDFIKTYYGLEKEIFDAVIEQAKISEIDIVAHPSQKVPFSYHLNPQIKSIEHAEEIVQQPLQFDLDTIKLQPIIDSIAESKHTSYCPTIVVFNNIYQMMIDDSILDSESLGYMNPLIKRVDSKNQFDRWFNAKQEDPTAVSRIKNQHDFHITIVQKLHEAGVSIVCGTDAGIGVTIPGFSMHKELKFYKEAGLSNYEVLKTATVNASKTHSFMNSMGTIEAGKIANLLLVDENPLLVLSSLENPTNVFVNGRKLDRKTLESYNEKAKNRKNLMASALRYLENLIFEK</sequence>
<dbReference type="InterPro" id="IPR032466">
    <property type="entry name" value="Metal_Hydrolase"/>
</dbReference>
<comment type="caution">
    <text evidence="3">The sequence shown here is derived from an EMBL/GenBank/DDBJ whole genome shotgun (WGS) entry which is preliminary data.</text>
</comment>
<dbReference type="Gene3D" id="3.30.110.90">
    <property type="entry name" value="Amidohydrolase"/>
    <property type="match status" value="1"/>
</dbReference>
<proteinExistence type="predicted"/>
<dbReference type="InterPro" id="IPR051781">
    <property type="entry name" value="Metallo-dep_Hydrolase"/>
</dbReference>
<dbReference type="SUPFAM" id="SSF51338">
    <property type="entry name" value="Composite domain of metallo-dependent hydrolases"/>
    <property type="match status" value="1"/>
</dbReference>
<organism evidence="3 4">
    <name type="scientific">Maribacter polysiphoniae</name>
    <dbReference type="NCBI Taxonomy" id="429344"/>
    <lineage>
        <taxon>Bacteria</taxon>
        <taxon>Pseudomonadati</taxon>
        <taxon>Bacteroidota</taxon>
        <taxon>Flavobacteriia</taxon>
        <taxon>Flavobacteriales</taxon>
        <taxon>Flavobacteriaceae</taxon>
        <taxon>Maribacter</taxon>
    </lineage>
</organism>
<evidence type="ECO:0000313" key="3">
    <source>
        <dbReference type="EMBL" id="PWK26111.1"/>
    </source>
</evidence>
<dbReference type="Pfam" id="PF01979">
    <property type="entry name" value="Amidohydro_1"/>
    <property type="match status" value="1"/>
</dbReference>
<keyword evidence="3" id="KW-0378">Hydrolase</keyword>
<dbReference type="Gene3D" id="1.20.58.520">
    <property type="entry name" value="Amidohydrolase"/>
    <property type="match status" value="1"/>
</dbReference>
<dbReference type="InterPro" id="IPR006680">
    <property type="entry name" value="Amidohydro-rel"/>
</dbReference>
<dbReference type="PANTHER" id="PTHR43135:SF3">
    <property type="entry name" value="ALPHA-D-RIBOSE 1-METHYLPHOSPHONATE 5-TRIPHOSPHATE DIPHOSPHATASE"/>
    <property type="match status" value="1"/>
</dbReference>
<protein>
    <submittedName>
        <fullName evidence="3">Cytosine/adenosine deaminase-related metal-dependent hydrolase</fullName>
    </submittedName>
</protein>
<dbReference type="Gene3D" id="2.30.40.10">
    <property type="entry name" value="Urease, subunit C, domain 1"/>
    <property type="match status" value="1"/>
</dbReference>
<dbReference type="Gene3D" id="3.40.50.10910">
    <property type="entry name" value="Amidohydrolase"/>
    <property type="match status" value="1"/>
</dbReference>
<evidence type="ECO:0000256" key="1">
    <source>
        <dbReference type="SAM" id="Phobius"/>
    </source>
</evidence>
<gene>
    <name evidence="3" type="ORF">LX92_00856</name>
</gene>
<evidence type="ECO:0000259" key="2">
    <source>
        <dbReference type="Pfam" id="PF01979"/>
    </source>
</evidence>
<feature type="domain" description="Amidohydrolase-related" evidence="2">
    <location>
        <begin position="353"/>
        <end position="454"/>
    </location>
</feature>
<keyword evidence="1" id="KW-0812">Transmembrane</keyword>
<dbReference type="EMBL" id="QGGQ01000001">
    <property type="protein sequence ID" value="PWK26111.1"/>
    <property type="molecule type" value="Genomic_DNA"/>
</dbReference>
<dbReference type="InterPro" id="IPR011059">
    <property type="entry name" value="Metal-dep_hydrolase_composite"/>
</dbReference>
<reference evidence="3 4" key="1">
    <citation type="submission" date="2018-05" db="EMBL/GenBank/DDBJ databases">
        <title>Genomic Encyclopedia of Archaeal and Bacterial Type Strains, Phase II (KMG-II): from individual species to whole genera.</title>
        <authorList>
            <person name="Goeker M."/>
        </authorList>
    </citation>
    <scope>NUCLEOTIDE SEQUENCE [LARGE SCALE GENOMIC DNA]</scope>
    <source>
        <strain evidence="3 4">DSM 23514</strain>
    </source>
</reference>
<dbReference type="Proteomes" id="UP000245667">
    <property type="component" value="Unassembled WGS sequence"/>
</dbReference>
<dbReference type="PANTHER" id="PTHR43135">
    <property type="entry name" value="ALPHA-D-RIBOSE 1-METHYLPHOSPHONATE 5-TRIPHOSPHATE DIPHOSPHATASE"/>
    <property type="match status" value="1"/>
</dbReference>